<dbReference type="AlphaFoldDB" id="A0AAV9Q838"/>
<feature type="transmembrane region" description="Helical" evidence="1">
    <location>
        <begin position="36"/>
        <end position="56"/>
    </location>
</feature>
<evidence type="ECO:0000256" key="1">
    <source>
        <dbReference type="SAM" id="Phobius"/>
    </source>
</evidence>
<name>A0AAV9Q838_9PEZI</name>
<gene>
    <name evidence="2" type="ORF">LTR25_005869</name>
</gene>
<proteinExistence type="predicted"/>
<reference evidence="2 3" key="1">
    <citation type="submission" date="2023-06" db="EMBL/GenBank/DDBJ databases">
        <title>Black Yeasts Isolated from many extreme environments.</title>
        <authorList>
            <person name="Coleine C."/>
            <person name="Stajich J.E."/>
            <person name="Selbmann L."/>
        </authorList>
    </citation>
    <scope>NUCLEOTIDE SEQUENCE [LARGE SCALE GENOMIC DNA]</scope>
    <source>
        <strain evidence="2 3">CCFEE 5887</strain>
    </source>
</reference>
<evidence type="ECO:0000313" key="2">
    <source>
        <dbReference type="EMBL" id="KAK5535967.1"/>
    </source>
</evidence>
<keyword evidence="3" id="KW-1185">Reference proteome</keyword>
<evidence type="ECO:0008006" key="4">
    <source>
        <dbReference type="Google" id="ProtNLM"/>
    </source>
</evidence>
<dbReference type="EMBL" id="JAXLQG010000009">
    <property type="protein sequence ID" value="KAK5535967.1"/>
    <property type="molecule type" value="Genomic_DNA"/>
</dbReference>
<accession>A0AAV9Q838</accession>
<protein>
    <recommendedName>
        <fullName evidence="4">Secreted peptide</fullName>
    </recommendedName>
</protein>
<organism evidence="2 3">
    <name type="scientific">Vermiconidia calcicola</name>
    <dbReference type="NCBI Taxonomy" id="1690605"/>
    <lineage>
        <taxon>Eukaryota</taxon>
        <taxon>Fungi</taxon>
        <taxon>Dikarya</taxon>
        <taxon>Ascomycota</taxon>
        <taxon>Pezizomycotina</taxon>
        <taxon>Dothideomycetes</taxon>
        <taxon>Dothideomycetidae</taxon>
        <taxon>Mycosphaerellales</taxon>
        <taxon>Extremaceae</taxon>
        <taxon>Vermiconidia</taxon>
    </lineage>
</organism>
<keyword evidence="1" id="KW-0812">Transmembrane</keyword>
<comment type="caution">
    <text evidence="2">The sequence shown here is derived from an EMBL/GenBank/DDBJ whole genome shotgun (WGS) entry which is preliminary data.</text>
</comment>
<sequence>MAVVSSAPAIVAIAATLAPASPSAEGSSNPLDYAAAAAAAATALAIVIVSSPSACTGKSRSDRYKRIAMTKLVASP</sequence>
<keyword evidence="1" id="KW-1133">Transmembrane helix</keyword>
<keyword evidence="1" id="KW-0472">Membrane</keyword>
<evidence type="ECO:0000313" key="3">
    <source>
        <dbReference type="Proteomes" id="UP001345827"/>
    </source>
</evidence>
<dbReference type="Proteomes" id="UP001345827">
    <property type="component" value="Unassembled WGS sequence"/>
</dbReference>